<evidence type="ECO:0008006" key="3">
    <source>
        <dbReference type="Google" id="ProtNLM"/>
    </source>
</evidence>
<protein>
    <recommendedName>
        <fullName evidence="3">DNA-binding protein</fullName>
    </recommendedName>
</protein>
<dbReference type="AlphaFoldDB" id="A0AAU8RUA4"/>
<sequence length="180" mass="20016">MIGQSNSRDQILAQLTASIDSFFGDGGSVETLPGFEYVPHRPHRDLEPMRASVAAPVNKRVAARLKQLDELRELAKTMTYKEAMAHTGLAQATLGRAAAQGKFKFQRDPNYGMSNLGKKLSDPVEDLAKAEKIIAYRNVGMSRADVVRELKISFKQLGRLLRELEIDFPTTAEKRATRKA</sequence>
<organism evidence="1 2">
    <name type="scientific">Pseudomonas putida S13.1.2</name>
    <dbReference type="NCBI Taxonomy" id="1384061"/>
    <lineage>
        <taxon>Bacteria</taxon>
        <taxon>Pseudomonadati</taxon>
        <taxon>Pseudomonadota</taxon>
        <taxon>Gammaproteobacteria</taxon>
        <taxon>Pseudomonadales</taxon>
        <taxon>Pseudomonadaceae</taxon>
        <taxon>Pseudomonas</taxon>
    </lineage>
</organism>
<proteinExistence type="predicted"/>
<dbReference type="RefSeq" id="WP_019471595.1">
    <property type="nucleotide sequence ID" value="NZ_CP010979.1"/>
</dbReference>
<dbReference type="EMBL" id="CP010979">
    <property type="protein sequence ID" value="AJQ46850.1"/>
    <property type="molecule type" value="Genomic_DNA"/>
</dbReference>
<gene>
    <name evidence="1" type="ORF">N805_06240</name>
</gene>
<name>A0AAU8RUA4_PSEPU</name>
<evidence type="ECO:0000313" key="1">
    <source>
        <dbReference type="EMBL" id="AJQ46850.1"/>
    </source>
</evidence>
<evidence type="ECO:0000313" key="2">
    <source>
        <dbReference type="Proteomes" id="UP000033260"/>
    </source>
</evidence>
<accession>A0AAU8RUA4</accession>
<dbReference type="Proteomes" id="UP000033260">
    <property type="component" value="Chromosome"/>
</dbReference>
<reference evidence="1 2" key="1">
    <citation type="submission" date="2015-02" db="EMBL/GenBank/DDBJ databases">
        <title>Complete Genome Sequencing of Pseudomonas putida S13.1.2.</title>
        <authorList>
            <person name="Chong T.M."/>
            <person name="Chan K.G."/>
            <person name="Dessaux Y."/>
        </authorList>
    </citation>
    <scope>NUCLEOTIDE SEQUENCE [LARGE SCALE GENOMIC DNA]</scope>
    <source>
        <strain evidence="1 2">S13.1.2</strain>
    </source>
</reference>